<evidence type="ECO:0000313" key="1">
    <source>
        <dbReference type="EMBL" id="KPW89254.1"/>
    </source>
</evidence>
<dbReference type="AlphaFoldDB" id="A0A0N8R3D1"/>
<organism evidence="1 2">
    <name type="scientific">Pseudomonas syringae pv. castaneae</name>
    <dbReference type="NCBI Taxonomy" id="264450"/>
    <lineage>
        <taxon>Bacteria</taxon>
        <taxon>Pseudomonadati</taxon>
        <taxon>Pseudomonadota</taxon>
        <taxon>Gammaproteobacteria</taxon>
        <taxon>Pseudomonadales</taxon>
        <taxon>Pseudomonadaceae</taxon>
        <taxon>Pseudomonas</taxon>
        <taxon>Pseudomonas syringae</taxon>
    </lineage>
</organism>
<dbReference type="RefSeq" id="WP_057434298.1">
    <property type="nucleotide sequence ID" value="NZ_LIIH01000093.1"/>
</dbReference>
<reference evidence="1 2" key="1">
    <citation type="submission" date="2015-09" db="EMBL/GenBank/DDBJ databases">
        <title>Genome announcement of multiple Pseudomonas syringae strains.</title>
        <authorList>
            <person name="Thakur S."/>
            <person name="Wang P.W."/>
            <person name="Gong Y."/>
            <person name="Weir B.S."/>
            <person name="Guttman D.S."/>
        </authorList>
    </citation>
    <scope>NUCLEOTIDE SEQUENCE [LARGE SCALE GENOMIC DNA]</scope>
    <source>
        <strain evidence="1 2">ICMP9419</strain>
    </source>
</reference>
<protein>
    <submittedName>
        <fullName evidence="1">Uncharacterized protein</fullName>
    </submittedName>
</protein>
<name>A0A0N8R3D1_PSESX</name>
<dbReference type="PATRIC" id="fig|264450.4.peg.2059"/>
<evidence type="ECO:0000313" key="2">
    <source>
        <dbReference type="Proteomes" id="UP000050381"/>
    </source>
</evidence>
<dbReference type="Proteomes" id="UP000050381">
    <property type="component" value="Unassembled WGS sequence"/>
</dbReference>
<sequence length="87" mass="9812">MAPQALGNTYRFVSLRVMSCGVRIVVASPVFSKKHIEAERDRPAAKLHEFDALFNNTLDLERATELHDKMLRPTFVCDPEQPLVICG</sequence>
<comment type="caution">
    <text evidence="1">The sequence shown here is derived from an EMBL/GenBank/DDBJ whole genome shotgun (WGS) entry which is preliminary data.</text>
</comment>
<proteinExistence type="predicted"/>
<gene>
    <name evidence="1" type="ORF">ALO79_01702</name>
</gene>
<dbReference type="EMBL" id="LJQD01000560">
    <property type="protein sequence ID" value="KPW89254.1"/>
    <property type="molecule type" value="Genomic_DNA"/>
</dbReference>
<accession>A0A0N8R3D1</accession>